<feature type="transmembrane region" description="Helical" evidence="1">
    <location>
        <begin position="237"/>
        <end position="257"/>
    </location>
</feature>
<dbReference type="AlphaFoldDB" id="F3YTU6"/>
<evidence type="ECO:0000313" key="4">
    <source>
        <dbReference type="Proteomes" id="UP000007844"/>
    </source>
</evidence>
<feature type="transmembrane region" description="Helical" evidence="1">
    <location>
        <begin position="208"/>
        <end position="230"/>
    </location>
</feature>
<dbReference type="Proteomes" id="UP000007844">
    <property type="component" value="Chromosome"/>
</dbReference>
<accession>F3YTU6</accession>
<dbReference type="EMBL" id="CP003221">
    <property type="protein sequence ID" value="EGJ48477.2"/>
    <property type="molecule type" value="Genomic_DNA"/>
</dbReference>
<dbReference type="NCBIfam" id="NF040863">
    <property type="entry name" value="HgcA_corrinoid"/>
    <property type="match status" value="1"/>
</dbReference>
<dbReference type="STRING" id="690850.Desaf_0117"/>
<organism evidence="3 4">
    <name type="scientific">Desulfocurvibacter africanus subsp. africanus str. Walvis Bay</name>
    <dbReference type="NCBI Taxonomy" id="690850"/>
    <lineage>
        <taxon>Bacteria</taxon>
        <taxon>Pseudomonadati</taxon>
        <taxon>Thermodesulfobacteriota</taxon>
        <taxon>Desulfovibrionia</taxon>
        <taxon>Desulfovibrionales</taxon>
        <taxon>Desulfovibrionaceae</taxon>
        <taxon>Desulfocurvibacter</taxon>
    </lineage>
</organism>
<proteinExistence type="predicted"/>
<feature type="transmembrane region" description="Helical" evidence="1">
    <location>
        <begin position="181"/>
        <end position="202"/>
    </location>
</feature>
<dbReference type="KEGG" id="daf:Desaf_0117"/>
<dbReference type="HOGENOM" id="CLU_830865_0_0_7"/>
<dbReference type="Pfam" id="PF03599">
    <property type="entry name" value="CdhD"/>
    <property type="match status" value="1"/>
</dbReference>
<evidence type="ECO:0000256" key="1">
    <source>
        <dbReference type="SAM" id="Phobius"/>
    </source>
</evidence>
<sequence length="325" mass="34557">MATHLSAADRLGGVGVRWGIGRGRYRVIPGLYAVGSPDAQSPVIVTANYKLTFDALRKELSGLNAWLLVLDTKGVNVWCAAGKKTFSAEEIVRRVRACGLERLVAHRTLVLPQLAAPGVAAREVRRGCGFKAVFGPVCASDLKAFIAADMQASPEMRRVSFGLWDRLAVAPVEIHNARRKALYAALILLFLAGLGPGVWSLGRMLDRWPAAFGSLVLGFFGGAFIMPALLPWLPFRAFALKGGLAGLAMGTLAAALFAGGLGWLDGLAMILAATVVGSWYGLNYTGSSTFTSPSGVERELRRYMPAQAVLTLAALVAWLVSPFAA</sequence>
<dbReference type="eggNOG" id="COG1456">
    <property type="taxonomic scope" value="Bacteria"/>
</dbReference>
<keyword evidence="1" id="KW-0472">Membrane</keyword>
<evidence type="ECO:0000259" key="2">
    <source>
        <dbReference type="Pfam" id="PF03599"/>
    </source>
</evidence>
<name>F3YTU6_DESAF</name>
<keyword evidence="1" id="KW-1133">Transmembrane helix</keyword>
<keyword evidence="4" id="KW-1185">Reference proteome</keyword>
<feature type="domain" description="CO dehydrogenase/acetyl-CoA synthase delta subunit TIM barrel" evidence="2">
    <location>
        <begin position="27"/>
        <end position="117"/>
    </location>
</feature>
<keyword evidence="1" id="KW-0812">Transmembrane</keyword>
<feature type="transmembrane region" description="Helical" evidence="1">
    <location>
        <begin position="263"/>
        <end position="282"/>
    </location>
</feature>
<gene>
    <name evidence="3" type="ORF">Desaf_0117</name>
</gene>
<feature type="transmembrane region" description="Helical" evidence="1">
    <location>
        <begin position="303"/>
        <end position="324"/>
    </location>
</feature>
<reference evidence="3 4" key="1">
    <citation type="journal article" date="2011" name="J. Bacteriol.">
        <title>Genome sequence of the mercury-methylating and pleomorphic Desulfovibrio africanus Strain Walvis Bay.</title>
        <authorList>
            <person name="Brown S.D."/>
            <person name="Wall J.D."/>
            <person name="Kucken A.M."/>
            <person name="Gilmour C.C."/>
            <person name="Podar M."/>
            <person name="Brandt C.C."/>
            <person name="Teshima H."/>
            <person name="Detter J.C."/>
            <person name="Han C.S."/>
            <person name="Land M.L."/>
            <person name="Lucas S."/>
            <person name="Han J."/>
            <person name="Pennacchio L."/>
            <person name="Nolan M."/>
            <person name="Pitluck S."/>
            <person name="Woyke T."/>
            <person name="Goodwin L."/>
            <person name="Palumbo A.V."/>
            <person name="Elias D.A."/>
        </authorList>
    </citation>
    <scope>NUCLEOTIDE SEQUENCE [LARGE SCALE GENOMIC DNA]</scope>
    <source>
        <strain evidence="3 4">Walvis Bay</strain>
    </source>
</reference>
<evidence type="ECO:0000313" key="3">
    <source>
        <dbReference type="EMBL" id="EGJ48477.2"/>
    </source>
</evidence>
<dbReference type="Gene3D" id="3.40.50.11600">
    <property type="match status" value="1"/>
</dbReference>
<dbReference type="InterPro" id="IPR016041">
    <property type="entry name" value="Ac-CoA_synth_d_su_TIM-brl"/>
</dbReference>
<protein>
    <submittedName>
        <fullName evidence="3">CO dehydrogenase/acetyl-CoA synthase delta subunit, TIM barrel</fullName>
    </submittedName>
</protein>